<dbReference type="Gene3D" id="2.120.10.30">
    <property type="entry name" value="TolB, C-terminal domain"/>
    <property type="match status" value="1"/>
</dbReference>
<comment type="caution">
    <text evidence="3">The sequence shown here is derived from an EMBL/GenBank/DDBJ whole genome shotgun (WGS) entry which is preliminary data.</text>
</comment>
<accession>A0A2S9Q3Y2</accession>
<dbReference type="AlphaFoldDB" id="A0A2S9Q3Y2"/>
<dbReference type="InterPro" id="IPR012938">
    <property type="entry name" value="Glc/Sorbosone_DH"/>
</dbReference>
<feature type="signal peptide" evidence="1">
    <location>
        <begin position="1"/>
        <end position="24"/>
    </location>
</feature>
<reference evidence="3 4" key="1">
    <citation type="submission" date="2018-02" db="EMBL/GenBank/DDBJ databases">
        <title>Whole genome sequencing of endophytic bacterium.</title>
        <authorList>
            <person name="Eedara R."/>
            <person name="Podile A.R."/>
        </authorList>
    </citation>
    <scope>NUCLEOTIDE SEQUENCE [LARGE SCALE GENOMIC DNA]</scope>
    <source>
        <strain evidence="3 4">RP1T</strain>
    </source>
</reference>
<dbReference type="PANTHER" id="PTHR19328:SF55">
    <property type="entry name" value="BLR6566 PROTEIN"/>
    <property type="match status" value="1"/>
</dbReference>
<dbReference type="RefSeq" id="WP_105865636.1">
    <property type="nucleotide sequence ID" value="NZ_PUEJ01000017.1"/>
</dbReference>
<evidence type="ECO:0000256" key="1">
    <source>
        <dbReference type="SAM" id="SignalP"/>
    </source>
</evidence>
<evidence type="ECO:0000313" key="3">
    <source>
        <dbReference type="EMBL" id="PRH84000.1"/>
    </source>
</evidence>
<keyword evidence="4" id="KW-1185">Reference proteome</keyword>
<evidence type="ECO:0000259" key="2">
    <source>
        <dbReference type="Pfam" id="PF07995"/>
    </source>
</evidence>
<gene>
    <name evidence="3" type="ORF">C5L14_29510</name>
</gene>
<feature type="chain" id="PRO_5015584513" evidence="1">
    <location>
        <begin position="25"/>
        <end position="449"/>
    </location>
</feature>
<protein>
    <submittedName>
        <fullName evidence="3">L-sorbosone dehydrogenase</fullName>
    </submittedName>
</protein>
<dbReference type="SUPFAM" id="SSF50952">
    <property type="entry name" value="Soluble quinoprotein glucose dehydrogenase"/>
    <property type="match status" value="1"/>
</dbReference>
<dbReference type="Pfam" id="PF07995">
    <property type="entry name" value="GSDH"/>
    <property type="match status" value="1"/>
</dbReference>
<name>A0A2S9Q3Y2_9HYPH</name>
<proteinExistence type="predicted"/>
<dbReference type="EMBL" id="PUEJ01000017">
    <property type="protein sequence ID" value="PRH84000.1"/>
    <property type="molecule type" value="Genomic_DNA"/>
</dbReference>
<dbReference type="PANTHER" id="PTHR19328">
    <property type="entry name" value="HEDGEHOG-INTERACTING PROTEIN"/>
    <property type="match status" value="1"/>
</dbReference>
<evidence type="ECO:0000313" key="4">
    <source>
        <dbReference type="Proteomes" id="UP000237682"/>
    </source>
</evidence>
<dbReference type="Proteomes" id="UP000237682">
    <property type="component" value="Unassembled WGS sequence"/>
</dbReference>
<dbReference type="InterPro" id="IPR011042">
    <property type="entry name" value="6-blade_b-propeller_TolB-like"/>
</dbReference>
<dbReference type="InterPro" id="IPR011041">
    <property type="entry name" value="Quinoprot_gluc/sorb_DH_b-prop"/>
</dbReference>
<feature type="domain" description="Glucose/Sorbosone dehydrogenase" evidence="2">
    <location>
        <begin position="176"/>
        <end position="369"/>
    </location>
</feature>
<dbReference type="OrthoDB" id="9770043at2"/>
<sequence length="449" mass="48223">MINHPFLRIAPGCLVLVLVLSACSDGGGNPSDQIGPNPKLPQQSEYLFPPMHLASVTGWKQGEKPSVPQGLQIQALATGLEHPRSVYVLPNGDVLVIQSKAPPAPAPRRPKDIVMALVEAMATSAGSGGDDKPSNKITLLRDTNGDGTPDLRTTFLENLHSPFGVALVNNDLYVANTDAIVRYPYHEGDTRITAPGQVLTLLPGGPIDHHWTKSLVASKDGSLLYVGVGSNSNVMENGLEAEKNRAAIWEVDRATGRSRIFAGGLRNPNGLTFEPQTNVLWAVVNERDELGPDLVPDYLTSVKDGGFYGWPYSYYGQHVDPRVMPQRPDLVEKAIVPDYALSSHVAPLGLAFYTGTNLPLQYRGGAFIGEHGSWNRSKLNGYKVVFVPFKDGRPDGAAQDVVTGFLGPDDEARGRPVGLAVDRSGALLIADDVGNTVWRLSASSQQASQ</sequence>
<organism evidence="3 4">
    <name type="scientific">Labrys okinawensis</name>
    <dbReference type="NCBI Taxonomy" id="346911"/>
    <lineage>
        <taxon>Bacteria</taxon>
        <taxon>Pseudomonadati</taxon>
        <taxon>Pseudomonadota</taxon>
        <taxon>Alphaproteobacteria</taxon>
        <taxon>Hyphomicrobiales</taxon>
        <taxon>Xanthobacteraceae</taxon>
        <taxon>Labrys</taxon>
    </lineage>
</organism>
<keyword evidence="1" id="KW-0732">Signal</keyword>